<gene>
    <name evidence="3" type="ORF">GOP47_0012932</name>
</gene>
<dbReference type="EMBL" id="JABFUD020000012">
    <property type="protein sequence ID" value="KAI5072826.1"/>
    <property type="molecule type" value="Genomic_DNA"/>
</dbReference>
<keyword evidence="4" id="KW-1185">Reference proteome</keyword>
<name>A0A9D4US67_ADICA</name>
<dbReference type="Proteomes" id="UP000886520">
    <property type="component" value="Chromosome 12"/>
</dbReference>
<sequence length="241" mass="25651">MLNTILKARLLSLSVSPLFLSTICLHSTNYISEGFYKLVCIHPNYMRRLHFLVAARAMLAKGADRKVRDKEGKDGEEKQSTQAVAGEDEEALEPLVLHLGKHSVKVELRALLVDPVEAVKEAGHARADCCDVLLHLAHALEFVGDDEEGGNGGSNGDGGGAPGEGAGEQGGLGDGCEDDALKHCVNTGDLVGLGADCAKLVFVVCLERVKGLEVSLPCLHLLIVGGTLMQAHQYLFLPHDP</sequence>
<organism evidence="3 4">
    <name type="scientific">Adiantum capillus-veneris</name>
    <name type="common">Maidenhair fern</name>
    <dbReference type="NCBI Taxonomy" id="13818"/>
    <lineage>
        <taxon>Eukaryota</taxon>
        <taxon>Viridiplantae</taxon>
        <taxon>Streptophyta</taxon>
        <taxon>Embryophyta</taxon>
        <taxon>Tracheophyta</taxon>
        <taxon>Polypodiopsida</taxon>
        <taxon>Polypodiidae</taxon>
        <taxon>Polypodiales</taxon>
        <taxon>Pteridineae</taxon>
        <taxon>Pteridaceae</taxon>
        <taxon>Vittarioideae</taxon>
        <taxon>Adiantum</taxon>
    </lineage>
</organism>
<feature type="compositionally biased region" description="Basic and acidic residues" evidence="1">
    <location>
        <begin position="67"/>
        <end position="79"/>
    </location>
</feature>
<dbReference type="OrthoDB" id="1998688at2759"/>
<evidence type="ECO:0000256" key="1">
    <source>
        <dbReference type="SAM" id="MobiDB-lite"/>
    </source>
</evidence>
<protein>
    <submittedName>
        <fullName evidence="3">Uncharacterized protein</fullName>
    </submittedName>
</protein>
<feature type="compositionally biased region" description="Gly residues" evidence="1">
    <location>
        <begin position="150"/>
        <end position="172"/>
    </location>
</feature>
<reference evidence="3" key="1">
    <citation type="submission" date="2021-01" db="EMBL/GenBank/DDBJ databases">
        <title>Adiantum capillus-veneris genome.</title>
        <authorList>
            <person name="Fang Y."/>
            <person name="Liao Q."/>
        </authorList>
    </citation>
    <scope>NUCLEOTIDE SEQUENCE</scope>
    <source>
        <strain evidence="3">H3</strain>
        <tissue evidence="3">Leaf</tissue>
    </source>
</reference>
<accession>A0A9D4US67</accession>
<evidence type="ECO:0000313" key="3">
    <source>
        <dbReference type="EMBL" id="KAI5072826.1"/>
    </source>
</evidence>
<feature type="signal peptide" evidence="2">
    <location>
        <begin position="1"/>
        <end position="21"/>
    </location>
</feature>
<evidence type="ECO:0000256" key="2">
    <source>
        <dbReference type="SAM" id="SignalP"/>
    </source>
</evidence>
<evidence type="ECO:0000313" key="4">
    <source>
        <dbReference type="Proteomes" id="UP000886520"/>
    </source>
</evidence>
<keyword evidence="2" id="KW-0732">Signal</keyword>
<dbReference type="AlphaFoldDB" id="A0A9D4US67"/>
<feature type="region of interest" description="Disordered" evidence="1">
    <location>
        <begin position="145"/>
        <end position="172"/>
    </location>
</feature>
<feature type="chain" id="PRO_5038778696" evidence="2">
    <location>
        <begin position="22"/>
        <end position="241"/>
    </location>
</feature>
<proteinExistence type="predicted"/>
<comment type="caution">
    <text evidence="3">The sequence shown here is derived from an EMBL/GenBank/DDBJ whole genome shotgun (WGS) entry which is preliminary data.</text>
</comment>
<feature type="region of interest" description="Disordered" evidence="1">
    <location>
        <begin position="67"/>
        <end position="87"/>
    </location>
</feature>